<protein>
    <submittedName>
        <fullName evidence="1">Phage terminase, endonuclease subunit</fullName>
    </submittedName>
</protein>
<evidence type="ECO:0000313" key="1">
    <source>
        <dbReference type="EMBL" id="SPY97783.1"/>
    </source>
</evidence>
<dbReference type="Pfam" id="PF05944">
    <property type="entry name" value="Phage_term_smal"/>
    <property type="match status" value="1"/>
</dbReference>
<dbReference type="InterPro" id="IPR010270">
    <property type="entry name" value="Phage_P2_GpM"/>
</dbReference>
<keyword evidence="1" id="KW-0540">Nuclease</keyword>
<dbReference type="EMBL" id="UAUE01000023">
    <property type="protein sequence ID" value="SPY97783.1"/>
    <property type="molecule type" value="Genomic_DNA"/>
</dbReference>
<reference evidence="1 2" key="1">
    <citation type="submission" date="2018-06" db="EMBL/GenBank/DDBJ databases">
        <authorList>
            <consortium name="Pathogen Informatics"/>
            <person name="Doyle S."/>
        </authorList>
    </citation>
    <scope>NUCLEOTIDE SEQUENCE [LARGE SCALE GENOMIC DNA]</scope>
    <source>
        <strain evidence="1 2">NCTC10975</strain>
    </source>
</reference>
<dbReference type="AlphaFoldDB" id="A0A2X1XGW3"/>
<dbReference type="RefSeq" id="WP_049212293.1">
    <property type="nucleotide sequence ID" value="NZ_CAXTHA010000003.1"/>
</dbReference>
<keyword evidence="1" id="KW-0378">Hydrolase</keyword>
<keyword evidence="1" id="KW-0255">Endonuclease</keyword>
<proteinExistence type="predicted"/>
<dbReference type="GO" id="GO:0004519">
    <property type="term" value="F:endonuclease activity"/>
    <property type="evidence" value="ECO:0007669"/>
    <property type="project" value="UniProtKB-KW"/>
</dbReference>
<accession>A0A2X1XGW3</accession>
<name>A0A2X1XGW3_PROMI</name>
<gene>
    <name evidence="1" type="ORF">NCTC10975_02891</name>
</gene>
<organism evidence="1 2">
    <name type="scientific">Proteus mirabilis</name>
    <dbReference type="NCBI Taxonomy" id="584"/>
    <lineage>
        <taxon>Bacteria</taxon>
        <taxon>Pseudomonadati</taxon>
        <taxon>Pseudomonadota</taxon>
        <taxon>Gammaproteobacteria</taxon>
        <taxon>Enterobacterales</taxon>
        <taxon>Morganellaceae</taxon>
        <taxon>Proteus</taxon>
    </lineage>
</organism>
<sequence>MLSPAQRHRQKIEMQQKLEQRQAIAIADGESMHLQARAIERDVKRLRALNQTYERVAMKRDELLPMYLPTAQRYLDEGEVYQNPIFVYCVIWLFDVGEFDKGLDWADIAIAQGQRTPDNFKSGFPAFVADTILAWAQLEAEAGNPIEPYFSRTFKNVTEIWRVHEKIQAKWFKFHALELLKGDVGDVRASAIDCVDTLNQADAYLARAHQLNPKSGVKTHRLRIASRLRALEQE</sequence>
<dbReference type="GO" id="GO:0003677">
    <property type="term" value="F:DNA binding"/>
    <property type="evidence" value="ECO:0007669"/>
    <property type="project" value="InterPro"/>
</dbReference>
<evidence type="ECO:0000313" key="2">
    <source>
        <dbReference type="Proteomes" id="UP000251485"/>
    </source>
</evidence>
<dbReference type="Proteomes" id="UP000251485">
    <property type="component" value="Unassembled WGS sequence"/>
</dbReference>